<dbReference type="EMBL" id="LFRF01000012">
    <property type="protein sequence ID" value="KND90513.1"/>
    <property type="molecule type" value="Genomic_DNA"/>
</dbReference>
<evidence type="ECO:0000259" key="16">
    <source>
        <dbReference type="PROSITE" id="PS51910"/>
    </source>
</evidence>
<evidence type="ECO:0000256" key="2">
    <source>
        <dbReference type="ARBA" id="ARBA00004613"/>
    </source>
</evidence>
<reference evidence="17 18" key="1">
    <citation type="journal article" date="2015" name="BMC Genomics">
        <title>The genome of the truffle-parasite Tolypocladium ophioglossoides and the evolution of antifungal peptaibiotics.</title>
        <authorList>
            <person name="Quandt C.A."/>
            <person name="Bushley K.E."/>
            <person name="Spatafora J.W."/>
        </authorList>
    </citation>
    <scope>NUCLEOTIDE SEQUENCE [LARGE SCALE GENOMIC DNA]</scope>
    <source>
        <strain evidence="17 18">CBS 100239</strain>
    </source>
</reference>
<name>A0A0L0N8R8_TOLOC</name>
<dbReference type="PROSITE" id="PS51782">
    <property type="entry name" value="LYSM"/>
    <property type="match status" value="2"/>
</dbReference>
<keyword evidence="4" id="KW-0147">Chitin-binding</keyword>
<dbReference type="CDD" id="cd00035">
    <property type="entry name" value="ChtBD1"/>
    <property type="match status" value="1"/>
</dbReference>
<comment type="caution">
    <text evidence="17">The sequence shown here is derived from an EMBL/GenBank/DDBJ whole genome shotgun (WGS) entry which is preliminary data.</text>
</comment>
<dbReference type="SUPFAM" id="SSF57016">
    <property type="entry name" value="Plant lectins/antimicrobial peptides"/>
    <property type="match status" value="1"/>
</dbReference>
<proteinExistence type="inferred from homology"/>
<evidence type="ECO:0000256" key="11">
    <source>
        <dbReference type="ARBA" id="ARBA00044955"/>
    </source>
</evidence>
<evidence type="ECO:0000256" key="3">
    <source>
        <dbReference type="ARBA" id="ARBA00022525"/>
    </source>
</evidence>
<keyword evidence="5 12" id="KW-0378">Hydrolase</keyword>
<feature type="domain" description="GH18" evidence="16">
    <location>
        <begin position="429"/>
        <end position="598"/>
    </location>
</feature>
<dbReference type="Pfam" id="PF00704">
    <property type="entry name" value="Glyco_hydro_18"/>
    <property type="match status" value="1"/>
</dbReference>
<keyword evidence="8" id="KW-0119">Carbohydrate metabolism</keyword>
<keyword evidence="18" id="KW-1185">Reference proteome</keyword>
<dbReference type="SMART" id="SM00257">
    <property type="entry name" value="LysM"/>
    <property type="match status" value="2"/>
</dbReference>
<gene>
    <name evidence="17" type="ORF">TOPH_04728</name>
</gene>
<evidence type="ECO:0000313" key="18">
    <source>
        <dbReference type="Proteomes" id="UP000036947"/>
    </source>
</evidence>
<evidence type="ECO:0000256" key="10">
    <source>
        <dbReference type="ARBA" id="ARBA00023326"/>
    </source>
</evidence>
<dbReference type="PROSITE" id="PS01095">
    <property type="entry name" value="GH18_1"/>
    <property type="match status" value="1"/>
</dbReference>
<evidence type="ECO:0000256" key="4">
    <source>
        <dbReference type="ARBA" id="ARBA00022669"/>
    </source>
</evidence>
<dbReference type="InterPro" id="IPR001223">
    <property type="entry name" value="Glyco_hydro18_cat"/>
</dbReference>
<keyword evidence="9 12" id="KW-0326">Glycosidase</keyword>
<sequence length="598" mass="63102">MRLVQLPSLALLAAGVGWPSPAAAVLETPSGDYADLCPGRCSTLGTDPGNWSHLRSVSELERCPEPLLFDVNVQSPVGDPGAHVTIRACSQAPGGENDKLGGRPRAASSGASATGLTASAADVSAAAGQLAGYLRDGELCGSLILFAKSGEAVVGLYSGADMHERSTAGFLQRFQDRAKTGATMMQVCGVQNATDMDRKLGVFAGSLAHLGAVQGAVKSWADGKCLDDAGFAHADDLRVTVFVSAVAARSPTNSAARRRALCKDTQVVSGDSCGSLASRCKISGADLVKFNPKRNLCGTLMPRQYVCCSAGILPDHTPQQSMDKKCYPYTVKARDSCYSIADAYGIKTKAIEDHNNQTWGWAGCGHLQPRPSGPQKPGTQEPDDAKLDISTLNPCPLNVCCNVWGFCGTSSDFCVKSPADTGAPGTSRPGTSSCVSNCGNDIKNNGKPPAKFIQVGYFEAWNFQRECLTMDPANIDTATRTHIHFAFAGLIKDFNTSTKKVVSFGGWATSTEPATFQLFRDATDAANRGKFSDNVVGFVINNGLDGLDFDWEYPGATDIPGIPPGTAQNAENYLEFLRLVRKKLLSAATLSIALPASY</sequence>
<dbReference type="GO" id="GO:0005576">
    <property type="term" value="C:extracellular region"/>
    <property type="evidence" value="ECO:0007669"/>
    <property type="project" value="UniProtKB-SubCell"/>
</dbReference>
<dbReference type="InterPro" id="IPR001579">
    <property type="entry name" value="Glyco_hydro_18_chit_AS"/>
</dbReference>
<dbReference type="InterPro" id="IPR018392">
    <property type="entry name" value="LysM"/>
</dbReference>
<dbReference type="Pfam" id="PF01476">
    <property type="entry name" value="LysM"/>
    <property type="match status" value="2"/>
</dbReference>
<evidence type="ECO:0000313" key="17">
    <source>
        <dbReference type="EMBL" id="KND90513.1"/>
    </source>
</evidence>
<dbReference type="PROSITE" id="PS51910">
    <property type="entry name" value="GH18_2"/>
    <property type="match status" value="1"/>
</dbReference>
<dbReference type="CDD" id="cd00118">
    <property type="entry name" value="LysM"/>
    <property type="match status" value="1"/>
</dbReference>
<evidence type="ECO:0000256" key="13">
    <source>
        <dbReference type="RuleBase" id="RU004453"/>
    </source>
</evidence>
<evidence type="ECO:0000256" key="14">
    <source>
        <dbReference type="SAM" id="SignalP"/>
    </source>
</evidence>
<evidence type="ECO:0000256" key="7">
    <source>
        <dbReference type="ARBA" id="ARBA00023026"/>
    </source>
</evidence>
<evidence type="ECO:0000256" key="1">
    <source>
        <dbReference type="ARBA" id="ARBA00000822"/>
    </source>
</evidence>
<dbReference type="SUPFAM" id="SSF51445">
    <property type="entry name" value="(Trans)glycosidases"/>
    <property type="match status" value="1"/>
</dbReference>
<feature type="domain" description="LysM" evidence="15">
    <location>
        <begin position="263"/>
        <end position="308"/>
    </location>
</feature>
<dbReference type="Gene3D" id="3.10.350.10">
    <property type="entry name" value="LysM domain"/>
    <property type="match status" value="2"/>
</dbReference>
<dbReference type="GO" id="GO:0000272">
    <property type="term" value="P:polysaccharide catabolic process"/>
    <property type="evidence" value="ECO:0007669"/>
    <property type="project" value="UniProtKB-KW"/>
</dbReference>
<feature type="signal peptide" evidence="14">
    <location>
        <begin position="1"/>
        <end position="24"/>
    </location>
</feature>
<dbReference type="Gene3D" id="3.30.60.10">
    <property type="entry name" value="Endochitinase-like"/>
    <property type="match status" value="1"/>
</dbReference>
<comment type="subcellular location">
    <subcellularLocation>
        <location evidence="2">Secreted</location>
    </subcellularLocation>
</comment>
<dbReference type="InterPro" id="IPR053214">
    <property type="entry name" value="LysM12-like"/>
</dbReference>
<feature type="chain" id="PRO_5005544905" evidence="14">
    <location>
        <begin position="25"/>
        <end position="598"/>
    </location>
</feature>
<dbReference type="InterPro" id="IPR036779">
    <property type="entry name" value="LysM_dom_sf"/>
</dbReference>
<evidence type="ECO:0000256" key="12">
    <source>
        <dbReference type="RuleBase" id="RU000489"/>
    </source>
</evidence>
<dbReference type="GO" id="GO:0006032">
    <property type="term" value="P:chitin catabolic process"/>
    <property type="evidence" value="ECO:0007669"/>
    <property type="project" value="UniProtKB-KW"/>
</dbReference>
<dbReference type="SUPFAM" id="SSF54106">
    <property type="entry name" value="LysM domain"/>
    <property type="match status" value="2"/>
</dbReference>
<comment type="similarity">
    <text evidence="13">Belongs to the glycosyl hydrolase 18 family.</text>
</comment>
<dbReference type="STRING" id="1163406.A0A0L0N8R8"/>
<keyword evidence="10" id="KW-0624">Polysaccharide degradation</keyword>
<dbReference type="OrthoDB" id="73875at2759"/>
<evidence type="ECO:0000259" key="15">
    <source>
        <dbReference type="PROSITE" id="PS51782"/>
    </source>
</evidence>
<evidence type="ECO:0000256" key="5">
    <source>
        <dbReference type="ARBA" id="ARBA00022801"/>
    </source>
</evidence>
<dbReference type="AlphaFoldDB" id="A0A0L0N8R8"/>
<accession>A0A0L0N8R8</accession>
<keyword evidence="6" id="KW-0146">Chitin degradation</keyword>
<dbReference type="PANTHER" id="PTHR47700">
    <property type="entry name" value="V CHITINASE, PUTATIVE (AFU_ORTHOLOGUE AFUA_6G13720)-RELATED"/>
    <property type="match status" value="1"/>
</dbReference>
<keyword evidence="7" id="KW-0843">Virulence</keyword>
<protein>
    <submittedName>
        <fullName evidence="17">Killer toxin subunits alpha/beta</fullName>
    </submittedName>
</protein>
<comment type="similarity">
    <text evidence="11">Belongs to the secreted LysM effector family.</text>
</comment>
<evidence type="ECO:0000256" key="9">
    <source>
        <dbReference type="ARBA" id="ARBA00023295"/>
    </source>
</evidence>
<evidence type="ECO:0000256" key="8">
    <source>
        <dbReference type="ARBA" id="ARBA00023277"/>
    </source>
</evidence>
<dbReference type="InterPro" id="IPR017853">
    <property type="entry name" value="GH"/>
</dbReference>
<dbReference type="Proteomes" id="UP000036947">
    <property type="component" value="Unassembled WGS sequence"/>
</dbReference>
<organism evidence="17 18">
    <name type="scientific">Tolypocladium ophioglossoides (strain CBS 100239)</name>
    <name type="common">Snaketongue truffleclub</name>
    <name type="synonym">Elaphocordyceps ophioglossoides</name>
    <dbReference type="NCBI Taxonomy" id="1163406"/>
    <lineage>
        <taxon>Eukaryota</taxon>
        <taxon>Fungi</taxon>
        <taxon>Dikarya</taxon>
        <taxon>Ascomycota</taxon>
        <taxon>Pezizomycotina</taxon>
        <taxon>Sordariomycetes</taxon>
        <taxon>Hypocreomycetidae</taxon>
        <taxon>Hypocreales</taxon>
        <taxon>Ophiocordycipitaceae</taxon>
        <taxon>Tolypocladium</taxon>
    </lineage>
</organism>
<comment type="catalytic activity">
    <reaction evidence="1">
        <text>Random endo-hydrolysis of N-acetyl-beta-D-glucosaminide (1-&gt;4)-beta-linkages in chitin and chitodextrins.</text>
        <dbReference type="EC" id="3.2.1.14"/>
    </reaction>
</comment>
<dbReference type="InterPro" id="IPR036861">
    <property type="entry name" value="Endochitinase-like_sf"/>
</dbReference>
<keyword evidence="3" id="KW-0964">Secreted</keyword>
<dbReference type="Gene3D" id="3.20.20.80">
    <property type="entry name" value="Glycosidases"/>
    <property type="match status" value="1"/>
</dbReference>
<evidence type="ECO:0000256" key="6">
    <source>
        <dbReference type="ARBA" id="ARBA00023024"/>
    </source>
</evidence>
<dbReference type="GO" id="GO:0008843">
    <property type="term" value="F:endochitinase activity"/>
    <property type="evidence" value="ECO:0007669"/>
    <property type="project" value="UniProtKB-EC"/>
</dbReference>
<dbReference type="PANTHER" id="PTHR47700:SF2">
    <property type="entry name" value="CHITINASE"/>
    <property type="match status" value="1"/>
</dbReference>
<dbReference type="Pfam" id="PF00187">
    <property type="entry name" value="Chitin_bind_1"/>
    <property type="match status" value="1"/>
</dbReference>
<dbReference type="GO" id="GO:0008061">
    <property type="term" value="F:chitin binding"/>
    <property type="evidence" value="ECO:0007669"/>
    <property type="project" value="UniProtKB-KW"/>
</dbReference>
<feature type="domain" description="LysM" evidence="15">
    <location>
        <begin position="327"/>
        <end position="375"/>
    </location>
</feature>
<dbReference type="InterPro" id="IPR001002">
    <property type="entry name" value="Chitin-bd_1"/>
</dbReference>
<keyword evidence="14" id="KW-0732">Signal</keyword>